<evidence type="ECO:0000313" key="3">
    <source>
        <dbReference type="Proteomes" id="UP000266841"/>
    </source>
</evidence>
<feature type="compositionally biased region" description="Basic and acidic residues" evidence="1">
    <location>
        <begin position="273"/>
        <end position="288"/>
    </location>
</feature>
<comment type="caution">
    <text evidence="2">The sequence shown here is derived from an EMBL/GenBank/DDBJ whole genome shotgun (WGS) entry which is preliminary data.</text>
</comment>
<feature type="compositionally biased region" description="Basic and acidic residues" evidence="1">
    <location>
        <begin position="1"/>
        <end position="23"/>
    </location>
</feature>
<gene>
    <name evidence="2" type="ORF">THAOC_17652</name>
</gene>
<evidence type="ECO:0000256" key="1">
    <source>
        <dbReference type="SAM" id="MobiDB-lite"/>
    </source>
</evidence>
<evidence type="ECO:0000313" key="2">
    <source>
        <dbReference type="EMBL" id="EJK61794.1"/>
    </source>
</evidence>
<organism evidence="2 3">
    <name type="scientific">Thalassiosira oceanica</name>
    <name type="common">Marine diatom</name>
    <dbReference type="NCBI Taxonomy" id="159749"/>
    <lineage>
        <taxon>Eukaryota</taxon>
        <taxon>Sar</taxon>
        <taxon>Stramenopiles</taxon>
        <taxon>Ochrophyta</taxon>
        <taxon>Bacillariophyta</taxon>
        <taxon>Coscinodiscophyceae</taxon>
        <taxon>Thalassiosirophycidae</taxon>
        <taxon>Thalassiosirales</taxon>
        <taxon>Thalassiosiraceae</taxon>
        <taxon>Thalassiosira</taxon>
    </lineage>
</organism>
<proteinExistence type="predicted"/>
<feature type="region of interest" description="Disordered" evidence="1">
    <location>
        <begin position="1"/>
        <end position="81"/>
    </location>
</feature>
<dbReference type="Proteomes" id="UP000266841">
    <property type="component" value="Unassembled WGS sequence"/>
</dbReference>
<name>K0SA39_THAOC</name>
<feature type="region of interest" description="Disordered" evidence="1">
    <location>
        <begin position="273"/>
        <end position="294"/>
    </location>
</feature>
<dbReference type="eggNOG" id="ENOG502SEQ5">
    <property type="taxonomic scope" value="Eukaryota"/>
</dbReference>
<feature type="compositionally biased region" description="Low complexity" evidence="1">
    <location>
        <begin position="51"/>
        <end position="60"/>
    </location>
</feature>
<dbReference type="EMBL" id="AGNL01019487">
    <property type="protein sequence ID" value="EJK61794.1"/>
    <property type="molecule type" value="Genomic_DNA"/>
</dbReference>
<feature type="non-terminal residue" evidence="2">
    <location>
        <position position="305"/>
    </location>
</feature>
<protein>
    <submittedName>
        <fullName evidence="2">Uncharacterized protein</fullName>
    </submittedName>
</protein>
<feature type="compositionally biased region" description="Low complexity" evidence="1">
    <location>
        <begin position="33"/>
        <end position="44"/>
    </location>
</feature>
<accession>K0SA39</accession>
<keyword evidence="3" id="KW-1185">Reference proteome</keyword>
<dbReference type="AlphaFoldDB" id="K0SA39"/>
<dbReference type="OrthoDB" id="189369at2759"/>
<reference evidence="2 3" key="1">
    <citation type="journal article" date="2012" name="Genome Biol.">
        <title>Genome and low-iron response of an oceanic diatom adapted to chronic iron limitation.</title>
        <authorList>
            <person name="Lommer M."/>
            <person name="Specht M."/>
            <person name="Roy A.S."/>
            <person name="Kraemer L."/>
            <person name="Andreson R."/>
            <person name="Gutowska M.A."/>
            <person name="Wolf J."/>
            <person name="Bergner S.V."/>
            <person name="Schilhabel M.B."/>
            <person name="Klostermeier U.C."/>
            <person name="Beiko R.G."/>
            <person name="Rosenstiel P."/>
            <person name="Hippler M."/>
            <person name="Laroche J."/>
        </authorList>
    </citation>
    <scope>NUCLEOTIDE SEQUENCE [LARGE SCALE GENOMIC DNA]</scope>
    <source>
        <strain evidence="2 3">CCMP1005</strain>
    </source>
</reference>
<sequence length="305" mass="34497">MRGNGKEDSLHYRYGDGTKDRAPFDNGAPAGHRAASTSSVVASASRRRVRAASSVVVVRQSADDEEDEKPENPYADPEYPDLEFVNYDDPEYSVDQGEEGYDEEMTMAEIEAMREERRRKNDEYQFETYHANVLRGGERCLGEWTVFQTDTFMGEDIVKGRHPEAQHVPRMLKWDKVLKVVSRGNKVIKDSNAEWRVDGERLVHEEQLATIDDFPSLMNVEAPELAWDGEHVDLVGSTYWPSEMESLDFRGPAGNMCVGNAYTICDAKPLDGKSGDDSHEGPFSEMRTELGVQDNGMRFRSQARL</sequence>